<dbReference type="AlphaFoldDB" id="A0A4Y9Y7E4"/>
<evidence type="ECO:0000313" key="1">
    <source>
        <dbReference type="EMBL" id="TFY58102.1"/>
    </source>
</evidence>
<proteinExistence type="predicted"/>
<dbReference type="Proteomes" id="UP000298327">
    <property type="component" value="Unassembled WGS sequence"/>
</dbReference>
<protein>
    <recommendedName>
        <fullName evidence="3">Ubiquitin-like protease family profile domain-containing protein</fullName>
    </recommendedName>
</protein>
<dbReference type="OrthoDB" id="73076at2759"/>
<organism evidence="1 2">
    <name type="scientific">Dentipellis fragilis</name>
    <dbReference type="NCBI Taxonomy" id="205917"/>
    <lineage>
        <taxon>Eukaryota</taxon>
        <taxon>Fungi</taxon>
        <taxon>Dikarya</taxon>
        <taxon>Basidiomycota</taxon>
        <taxon>Agaricomycotina</taxon>
        <taxon>Agaricomycetes</taxon>
        <taxon>Russulales</taxon>
        <taxon>Hericiaceae</taxon>
        <taxon>Dentipellis</taxon>
    </lineage>
</organism>
<sequence length="1010" mass="112684">MSDSYSCGIIAINTLKHHLFGDPLWSESERECIRICEFLDIMEFVYPVEMQQDPLDEHILPASSMQSTPACSKSTPAYPAIPAPPETPAAVTIPALSSSPTIPAIPMHSPPPARHPDCPMVNLVGRKCSRSPENMACQLRMGPPPKKRAVAPESAIETSIAAKPSACNDLPLGMSSSAVNKQALNQSVKDGTFKGDPKQLLKYKATLNKIDPGHEIDESNPRLARTIRHLKCSKSFLQAMPYDTYNYSNHVSKCLISGSRKLLAAANTPTLDVGMGFKLAEQRSSSKKAAKAVKLWPCPGITEKDDSRIPQYLSRTTVHSAGSISLDKVAKDMFGSGTKFSSLNNKEKRAVRDRQQHTHSWALFHDLKTVHAIGSTRRCLENVEVCSDAEEPQPCSACRALLSDRAFLMAIHKAIPADENRACVPHVWQSIAIGKMYTKNKDLKTLFEEKSDRSDIFLRYARQFAAGKFDKNPVFLGLVEVMVTTVDRQDHGKGLQNSYYPPAYDEWCQEMQIISPVSAQAFKQHFPARSERNMRVKRSKAPQFKQGIGPHTLRHAQEYILDYAYPSDGPLVLAVDDTKLTPVFHPYLDGETGKYFIVGGTGDPFEVNDLDYLQQQLEDAAESKASKLHLWSLQIPLPYVPPLILALAPIGTSMSAIQLAELELEVLDLLLQASPWFCIISLASDGTVVEREARRELVCMGRASVITHRIPHPAAMDSDSDSGSSSLSREHWLSVSILQMHGQAIAVRDIAHDPKERCLPIRKRDVDKLDRQDDWAAARLFAPSTLEYILLYKPNSLGLQVFLFVFGELIDAYQNRHILHIECIKMVLRARFFKDLWKVFLKDAGYAQNRYYMSPECDDISDILINGLLALVFIYRDHLDKLFPLLLWLFGSESNEHIFGLFRDIIPDFNLVEALYLVKKIEVRLRAACRARGFPMSGSDSRKSAQGYSMTYMDGDGMPSICVLSVFPTDKDIARAAVEAFSDASALWTLLGYTPTSFQAESTRDLSTPD</sequence>
<gene>
    <name evidence="1" type="ORF">EVG20_g8283</name>
</gene>
<dbReference type="EMBL" id="SEOQ01000703">
    <property type="protein sequence ID" value="TFY58102.1"/>
    <property type="molecule type" value="Genomic_DNA"/>
</dbReference>
<accession>A0A4Y9Y7E4</accession>
<evidence type="ECO:0008006" key="3">
    <source>
        <dbReference type="Google" id="ProtNLM"/>
    </source>
</evidence>
<comment type="caution">
    <text evidence="1">The sequence shown here is derived from an EMBL/GenBank/DDBJ whole genome shotgun (WGS) entry which is preliminary data.</text>
</comment>
<name>A0A4Y9Y7E4_9AGAM</name>
<dbReference type="STRING" id="205917.A0A4Y9Y7E4"/>
<reference evidence="1 2" key="1">
    <citation type="submission" date="2019-02" db="EMBL/GenBank/DDBJ databases">
        <title>Genome sequencing of the rare red list fungi Dentipellis fragilis.</title>
        <authorList>
            <person name="Buettner E."/>
            <person name="Kellner H."/>
        </authorList>
    </citation>
    <scope>NUCLEOTIDE SEQUENCE [LARGE SCALE GENOMIC DNA]</scope>
    <source>
        <strain evidence="1 2">DSM 105465</strain>
    </source>
</reference>
<keyword evidence="2" id="KW-1185">Reference proteome</keyword>
<evidence type="ECO:0000313" key="2">
    <source>
        <dbReference type="Proteomes" id="UP000298327"/>
    </source>
</evidence>